<dbReference type="EMBL" id="AVOT02006654">
    <property type="protein sequence ID" value="MBW0482108.1"/>
    <property type="molecule type" value="Genomic_DNA"/>
</dbReference>
<accession>A0A9Q3GVS3</accession>
<keyword evidence="2" id="KW-1185">Reference proteome</keyword>
<reference evidence="1" key="1">
    <citation type="submission" date="2021-03" db="EMBL/GenBank/DDBJ databases">
        <title>Draft genome sequence of rust myrtle Austropuccinia psidii MF-1, a brazilian biotype.</title>
        <authorList>
            <person name="Quecine M.C."/>
            <person name="Pachon D.M.R."/>
            <person name="Bonatelli M.L."/>
            <person name="Correr F.H."/>
            <person name="Franceschini L.M."/>
            <person name="Leite T.F."/>
            <person name="Margarido G.R.A."/>
            <person name="Almeida C.A."/>
            <person name="Ferrarezi J.A."/>
            <person name="Labate C.A."/>
        </authorList>
    </citation>
    <scope>NUCLEOTIDE SEQUENCE</scope>
    <source>
        <strain evidence="1">MF-1</strain>
    </source>
</reference>
<evidence type="ECO:0000313" key="2">
    <source>
        <dbReference type="Proteomes" id="UP000765509"/>
    </source>
</evidence>
<dbReference type="Proteomes" id="UP000765509">
    <property type="component" value="Unassembled WGS sequence"/>
</dbReference>
<protein>
    <submittedName>
        <fullName evidence="1">Uncharacterized protein</fullName>
    </submittedName>
</protein>
<name>A0A9Q3GVS3_9BASI</name>
<sequence length="100" mass="11486">MVKYLNDTSSLILKFLSNYLHSSSGFQRKSFGAEGIRKIMAHLPGEGRRVRQPKSLESALFTTFFSFESLEFRFLKKPMTPCPTYSAKAVRVLSRFENID</sequence>
<gene>
    <name evidence="1" type="ORF">O181_021823</name>
</gene>
<proteinExistence type="predicted"/>
<comment type="caution">
    <text evidence="1">The sequence shown here is derived from an EMBL/GenBank/DDBJ whole genome shotgun (WGS) entry which is preliminary data.</text>
</comment>
<evidence type="ECO:0000313" key="1">
    <source>
        <dbReference type="EMBL" id="MBW0482108.1"/>
    </source>
</evidence>
<organism evidence="1 2">
    <name type="scientific">Austropuccinia psidii MF-1</name>
    <dbReference type="NCBI Taxonomy" id="1389203"/>
    <lineage>
        <taxon>Eukaryota</taxon>
        <taxon>Fungi</taxon>
        <taxon>Dikarya</taxon>
        <taxon>Basidiomycota</taxon>
        <taxon>Pucciniomycotina</taxon>
        <taxon>Pucciniomycetes</taxon>
        <taxon>Pucciniales</taxon>
        <taxon>Sphaerophragmiaceae</taxon>
        <taxon>Austropuccinia</taxon>
    </lineage>
</organism>
<dbReference type="AlphaFoldDB" id="A0A9Q3GVS3"/>